<evidence type="ECO:0000313" key="2">
    <source>
        <dbReference type="Proteomes" id="UP000189677"/>
    </source>
</evidence>
<dbReference type="AlphaFoldDB" id="A0A1U9QNL8"/>
<name>A0A1U9QNL8_STRNV</name>
<dbReference type="Proteomes" id="UP000189677">
    <property type="component" value="Chromosome"/>
</dbReference>
<gene>
    <name evidence="1" type="ORF">BBN63_06060</name>
</gene>
<dbReference type="RefSeq" id="WP_078074393.1">
    <property type="nucleotide sequence ID" value="NZ_CP118524.1"/>
</dbReference>
<sequence length="127" mass="13177">MSRGQHQRRLLPAYLATGSGGGAPLPTTLDTLTALRASGHPFSSYHTAVHRRVVELVTGGSLTAVEIAAYLALPASVGLMLAEQLVSDGLLNASVPIPEALAPSRAGRPSLQLMEEVLSGLQSLRVA</sequence>
<keyword evidence="2" id="KW-1185">Reference proteome</keyword>
<evidence type="ECO:0000313" key="1">
    <source>
        <dbReference type="EMBL" id="AQU65868.1"/>
    </source>
</evidence>
<proteinExistence type="predicted"/>
<dbReference type="EMBL" id="CP018047">
    <property type="protein sequence ID" value="AQU65868.1"/>
    <property type="molecule type" value="Genomic_DNA"/>
</dbReference>
<evidence type="ECO:0008006" key="3">
    <source>
        <dbReference type="Google" id="ProtNLM"/>
    </source>
</evidence>
<accession>A0A1U9QNL8</accession>
<reference evidence="1 2" key="1">
    <citation type="submission" date="2016-11" db="EMBL/GenBank/DDBJ databases">
        <title>Complete genome sequence of Streptomyces niveus SCSIO 3406.</title>
        <authorList>
            <person name="Zhu Q."/>
            <person name="Cheng W."/>
            <person name="Song Y."/>
            <person name="Li Q."/>
            <person name="Ju J."/>
        </authorList>
    </citation>
    <scope>NUCLEOTIDE SEQUENCE [LARGE SCALE GENOMIC DNA]</scope>
    <source>
        <strain evidence="1 2">SCSIO 3406</strain>
    </source>
</reference>
<protein>
    <recommendedName>
        <fullName evidence="3">DUF742 domain-containing protein</fullName>
    </recommendedName>
</protein>
<organism evidence="1 2">
    <name type="scientific">Streptomyces niveus</name>
    <name type="common">Streptomyces spheroides</name>
    <dbReference type="NCBI Taxonomy" id="193462"/>
    <lineage>
        <taxon>Bacteria</taxon>
        <taxon>Bacillati</taxon>
        <taxon>Actinomycetota</taxon>
        <taxon>Actinomycetes</taxon>
        <taxon>Kitasatosporales</taxon>
        <taxon>Streptomycetaceae</taxon>
        <taxon>Streptomyces</taxon>
    </lineage>
</organism>
<dbReference type="KEGG" id="snw:BBN63_06060"/>
<dbReference type="InterPro" id="IPR007995">
    <property type="entry name" value="DUF742"/>
</dbReference>
<dbReference type="Pfam" id="PF05331">
    <property type="entry name" value="DUF742"/>
    <property type="match status" value="1"/>
</dbReference>